<evidence type="ECO:0000256" key="5">
    <source>
        <dbReference type="SAM" id="MobiDB-lite"/>
    </source>
</evidence>
<feature type="transmembrane region" description="Helical" evidence="6">
    <location>
        <begin position="68"/>
        <end position="92"/>
    </location>
</feature>
<evidence type="ECO:0000313" key="10">
    <source>
        <dbReference type="EMBL" id="CAF4162925.1"/>
    </source>
</evidence>
<dbReference type="EMBL" id="CAJOBC010090589">
    <property type="protein sequence ID" value="CAF4392730.1"/>
    <property type="molecule type" value="Genomic_DNA"/>
</dbReference>
<evidence type="ECO:0000313" key="11">
    <source>
        <dbReference type="EMBL" id="CAF4392730.1"/>
    </source>
</evidence>
<feature type="domain" description="G-protein coupled receptors family 2 profile 2" evidence="7">
    <location>
        <begin position="5"/>
        <end position="313"/>
    </location>
</feature>
<dbReference type="Proteomes" id="UP000682733">
    <property type="component" value="Unassembled WGS sequence"/>
</dbReference>
<dbReference type="AlphaFoldDB" id="A0A815VKM8"/>
<feature type="transmembrane region" description="Helical" evidence="6">
    <location>
        <begin position="257"/>
        <end position="277"/>
    </location>
</feature>
<feature type="region of interest" description="Disordered" evidence="5">
    <location>
        <begin position="480"/>
        <end position="532"/>
    </location>
</feature>
<organism evidence="9 12">
    <name type="scientific">Didymodactylos carnosus</name>
    <dbReference type="NCBI Taxonomy" id="1234261"/>
    <lineage>
        <taxon>Eukaryota</taxon>
        <taxon>Metazoa</taxon>
        <taxon>Spiralia</taxon>
        <taxon>Gnathifera</taxon>
        <taxon>Rotifera</taxon>
        <taxon>Eurotatoria</taxon>
        <taxon>Bdelloidea</taxon>
        <taxon>Philodinida</taxon>
        <taxon>Philodinidae</taxon>
        <taxon>Didymodactylos</taxon>
    </lineage>
</organism>
<dbReference type="Proteomes" id="UP000663829">
    <property type="component" value="Unassembled WGS sequence"/>
</dbReference>
<dbReference type="PANTHER" id="PTHR45620">
    <property type="entry name" value="PDF RECEPTOR-LIKE PROTEIN-RELATED"/>
    <property type="match status" value="1"/>
</dbReference>
<dbReference type="EMBL" id="CAJOBA010044372">
    <property type="protein sequence ID" value="CAF4162925.1"/>
    <property type="molecule type" value="Genomic_DNA"/>
</dbReference>
<evidence type="ECO:0000313" key="12">
    <source>
        <dbReference type="Proteomes" id="UP000663829"/>
    </source>
</evidence>
<evidence type="ECO:0000256" key="4">
    <source>
        <dbReference type="ARBA" id="ARBA00023136"/>
    </source>
</evidence>
<feature type="transmembrane region" description="Helical" evidence="6">
    <location>
        <begin position="168"/>
        <end position="189"/>
    </location>
</feature>
<comment type="caution">
    <text evidence="9">The sequence shown here is derived from an EMBL/GenBank/DDBJ whole genome shotgun (WGS) entry which is preliminary data.</text>
</comment>
<dbReference type="GO" id="GO:0017046">
    <property type="term" value="F:peptide hormone binding"/>
    <property type="evidence" value="ECO:0007669"/>
    <property type="project" value="TreeGrafter"/>
</dbReference>
<dbReference type="InterPro" id="IPR000832">
    <property type="entry name" value="GPCR_2_secretin-like"/>
</dbReference>
<evidence type="ECO:0000256" key="3">
    <source>
        <dbReference type="ARBA" id="ARBA00022989"/>
    </source>
</evidence>
<proteinExistence type="predicted"/>
<dbReference type="OrthoDB" id="16753at2759"/>
<keyword evidence="3 6" id="KW-1133">Transmembrane helix</keyword>
<dbReference type="GO" id="GO:0007166">
    <property type="term" value="P:cell surface receptor signaling pathway"/>
    <property type="evidence" value="ECO:0007669"/>
    <property type="project" value="InterPro"/>
</dbReference>
<dbReference type="Pfam" id="PF00002">
    <property type="entry name" value="7tm_2"/>
    <property type="match status" value="1"/>
</dbReference>
<dbReference type="PANTHER" id="PTHR45620:SF1">
    <property type="entry name" value="G-PROTEIN COUPLED RECEPTORS FAMILY 2 PROFILE 2 DOMAIN-CONTAINING PROTEIN"/>
    <property type="match status" value="1"/>
</dbReference>
<feature type="region of interest" description="Disordered" evidence="5">
    <location>
        <begin position="410"/>
        <end position="431"/>
    </location>
</feature>
<reference evidence="9" key="1">
    <citation type="submission" date="2021-02" db="EMBL/GenBank/DDBJ databases">
        <authorList>
            <person name="Nowell W R."/>
        </authorList>
    </citation>
    <scope>NUCLEOTIDE SEQUENCE</scope>
</reference>
<sequence length="532" mass="62989">FKKISIYVETVSLSISMISLTIALLCMLNVRYIVRLYLLCFQIPLHFSHTNKRLTNKSFRRLHVPRNILHMNLFVAFILRCIIKLIFIHLIIGGYTYPMVTYITDKCGNIEVQTKSTKFGHVFGCRLLASLYWYTDAISNTFVFCEAMFLFTALTIHVFRESRGIVPYVLYGWLSPIIWVACWTISHWFADRRRHRTTCWLEYDQTAVYYYFFWVPYVFYMLLNFAVFLFLVRLLYSKYQSNTMQTNRSGNRHLIKSILILIPLFGLHSIFVMWIFYRHDKGYTIWTYIAIMFKAVFGDLQGFFTSLIYFYFNTEIRQEVLRQLQRTTWISSTDNVRRSSGETFSTRLSTFRMSFTRRHRASSKDKGAKKELKVNYQHPELEQRHPEPTVSHPLRRRSWLEKLNIFCNCPSREPTSRNDQPKLEHQQQHGPEHDDLVVPLLTNQQIGIEPDVQTCDTLMRLDDDITRQETNDDDVTMEYETTTDENVQSSQQQSSHPSFIRDKSNSDSYIASSNEPEIKHPLKRMSDTKSLQ</sequence>
<dbReference type="Proteomes" id="UP000677228">
    <property type="component" value="Unassembled WGS sequence"/>
</dbReference>
<gene>
    <name evidence="9" type="ORF">GPM918_LOCUS38180</name>
    <name evidence="8" type="ORF">OVA965_LOCUS30864</name>
    <name evidence="11" type="ORF">SRO942_LOCUS38983</name>
    <name evidence="10" type="ORF">TMI583_LOCUS31674</name>
</gene>
<evidence type="ECO:0000313" key="8">
    <source>
        <dbReference type="EMBL" id="CAF1352558.1"/>
    </source>
</evidence>
<evidence type="ECO:0000256" key="2">
    <source>
        <dbReference type="ARBA" id="ARBA00022692"/>
    </source>
</evidence>
<keyword evidence="2 6" id="KW-0812">Transmembrane</keyword>
<comment type="subcellular location">
    <subcellularLocation>
        <location evidence="1">Membrane</location>
        <topology evidence="1">Multi-pass membrane protein</topology>
    </subcellularLocation>
</comment>
<dbReference type="EMBL" id="CAJNOQ010024998">
    <property type="protein sequence ID" value="CAF1533267.1"/>
    <property type="molecule type" value="Genomic_DNA"/>
</dbReference>
<feature type="transmembrane region" description="Helical" evidence="6">
    <location>
        <begin position="6"/>
        <end position="28"/>
    </location>
</feature>
<name>A0A815VKM8_9BILA</name>
<dbReference type="InterPro" id="IPR050332">
    <property type="entry name" value="GPCR_2"/>
</dbReference>
<dbReference type="Proteomes" id="UP000681722">
    <property type="component" value="Unassembled WGS sequence"/>
</dbReference>
<accession>A0A815VKM8</accession>
<evidence type="ECO:0000259" key="7">
    <source>
        <dbReference type="PROSITE" id="PS50261"/>
    </source>
</evidence>
<protein>
    <recommendedName>
        <fullName evidence="7">G-protein coupled receptors family 2 profile 2 domain-containing protein</fullName>
    </recommendedName>
</protein>
<feature type="transmembrane region" description="Helical" evidence="6">
    <location>
        <begin position="137"/>
        <end position="156"/>
    </location>
</feature>
<evidence type="ECO:0000256" key="1">
    <source>
        <dbReference type="ARBA" id="ARBA00004141"/>
    </source>
</evidence>
<dbReference type="Gene3D" id="1.20.1070.10">
    <property type="entry name" value="Rhodopsin 7-helix transmembrane proteins"/>
    <property type="match status" value="1"/>
</dbReference>
<dbReference type="InterPro" id="IPR017981">
    <property type="entry name" value="GPCR_2-like_7TM"/>
</dbReference>
<feature type="transmembrane region" description="Helical" evidence="6">
    <location>
        <begin position="283"/>
        <end position="312"/>
    </location>
</feature>
<feature type="non-terminal residue" evidence="9">
    <location>
        <position position="1"/>
    </location>
</feature>
<keyword evidence="4 6" id="KW-0472">Membrane</keyword>
<dbReference type="SUPFAM" id="SSF81321">
    <property type="entry name" value="Family A G protein-coupled receptor-like"/>
    <property type="match status" value="1"/>
</dbReference>
<feature type="compositionally biased region" description="Polar residues" evidence="5">
    <location>
        <begin position="506"/>
        <end position="515"/>
    </location>
</feature>
<feature type="compositionally biased region" description="Basic and acidic residues" evidence="5">
    <location>
        <begin position="516"/>
        <end position="532"/>
    </location>
</feature>
<dbReference type="GO" id="GO:0007188">
    <property type="term" value="P:adenylate cyclase-modulating G protein-coupled receptor signaling pathway"/>
    <property type="evidence" value="ECO:0007669"/>
    <property type="project" value="TreeGrafter"/>
</dbReference>
<feature type="compositionally biased region" description="Basic and acidic residues" evidence="5">
    <location>
        <begin position="414"/>
        <end position="431"/>
    </location>
</feature>
<evidence type="ECO:0000256" key="6">
    <source>
        <dbReference type="SAM" id="Phobius"/>
    </source>
</evidence>
<evidence type="ECO:0000313" key="9">
    <source>
        <dbReference type="EMBL" id="CAF1533267.1"/>
    </source>
</evidence>
<feature type="transmembrane region" description="Helical" evidence="6">
    <location>
        <begin position="209"/>
        <end position="236"/>
    </location>
</feature>
<dbReference type="PROSITE" id="PS50261">
    <property type="entry name" value="G_PROTEIN_RECEP_F2_4"/>
    <property type="match status" value="1"/>
</dbReference>
<dbReference type="GO" id="GO:0008528">
    <property type="term" value="F:G protein-coupled peptide receptor activity"/>
    <property type="evidence" value="ECO:0007669"/>
    <property type="project" value="TreeGrafter"/>
</dbReference>
<dbReference type="GO" id="GO:0005886">
    <property type="term" value="C:plasma membrane"/>
    <property type="evidence" value="ECO:0007669"/>
    <property type="project" value="TreeGrafter"/>
</dbReference>
<keyword evidence="12" id="KW-1185">Reference proteome</keyword>
<dbReference type="EMBL" id="CAJNOK010022732">
    <property type="protein sequence ID" value="CAF1352558.1"/>
    <property type="molecule type" value="Genomic_DNA"/>
</dbReference>
<dbReference type="PRINTS" id="PR00249">
    <property type="entry name" value="GPCRSECRETIN"/>
</dbReference>